<dbReference type="PANTHER" id="PTHR41259">
    <property type="entry name" value="DOUBLE-STRAND BREAK REPAIR RAD50 ATPASE, PUTATIVE-RELATED"/>
    <property type="match status" value="1"/>
</dbReference>
<proteinExistence type="predicted"/>
<evidence type="ECO:0008006" key="3">
    <source>
        <dbReference type="Google" id="ProtNLM"/>
    </source>
</evidence>
<dbReference type="AlphaFoldDB" id="A0A401FWI9"/>
<dbReference type="InterPro" id="IPR027417">
    <property type="entry name" value="P-loop_NTPase"/>
</dbReference>
<protein>
    <recommendedName>
        <fullName evidence="3">Chromosome segregation protein SMC</fullName>
    </recommendedName>
</protein>
<reference evidence="2" key="1">
    <citation type="submission" date="2017-11" db="EMBL/GenBank/DDBJ databases">
        <authorList>
            <person name="Watanabe M."/>
            <person name="Kojima H."/>
        </authorList>
    </citation>
    <scope>NUCLEOTIDE SEQUENCE [LARGE SCALE GENOMIC DNA]</scope>
    <source>
        <strain evidence="2">Tokyo 01</strain>
    </source>
</reference>
<organism evidence="1 2">
    <name type="scientific">Desulfonema ishimotonii</name>
    <dbReference type="NCBI Taxonomy" id="45657"/>
    <lineage>
        <taxon>Bacteria</taxon>
        <taxon>Pseudomonadati</taxon>
        <taxon>Thermodesulfobacteriota</taxon>
        <taxon>Desulfobacteria</taxon>
        <taxon>Desulfobacterales</taxon>
        <taxon>Desulfococcaceae</taxon>
        <taxon>Desulfonema</taxon>
    </lineage>
</organism>
<gene>
    <name evidence="1" type="ORF">DENIS_2332</name>
</gene>
<dbReference type="Proteomes" id="UP000288096">
    <property type="component" value="Unassembled WGS sequence"/>
</dbReference>
<dbReference type="RefSeq" id="WP_124328673.1">
    <property type="nucleotide sequence ID" value="NZ_BEXT01000001.1"/>
</dbReference>
<evidence type="ECO:0000313" key="2">
    <source>
        <dbReference type="Proteomes" id="UP000288096"/>
    </source>
</evidence>
<accession>A0A401FWI9</accession>
<dbReference type="Gene3D" id="3.40.50.300">
    <property type="entry name" value="P-loop containing nucleotide triphosphate hydrolases"/>
    <property type="match status" value="1"/>
</dbReference>
<dbReference type="PANTHER" id="PTHR41259:SF1">
    <property type="entry name" value="DOUBLE-STRAND BREAK REPAIR RAD50 ATPASE, PUTATIVE-RELATED"/>
    <property type="match status" value="1"/>
</dbReference>
<evidence type="ECO:0000313" key="1">
    <source>
        <dbReference type="EMBL" id="GBC61372.1"/>
    </source>
</evidence>
<keyword evidence="2" id="KW-1185">Reference proteome</keyword>
<reference evidence="2" key="2">
    <citation type="submission" date="2019-01" db="EMBL/GenBank/DDBJ databases">
        <title>Genome sequence of Desulfonema ishimotonii strain Tokyo 01.</title>
        <authorList>
            <person name="Fukui M."/>
        </authorList>
    </citation>
    <scope>NUCLEOTIDE SEQUENCE [LARGE SCALE GENOMIC DNA]</scope>
    <source>
        <strain evidence="2">Tokyo 01</strain>
    </source>
</reference>
<comment type="caution">
    <text evidence="1">The sequence shown here is derived from an EMBL/GenBank/DDBJ whole genome shotgun (WGS) entry which is preliminary data.</text>
</comment>
<name>A0A401FWI9_9BACT</name>
<sequence>MSEGTADQLYLAIRLASLEAWLEKNEPVPFVVDDILIKFDDDRAVATLQVLSRLSRQTQVIFFTHHRHLPALAEKHLEAGELFTHRLNT</sequence>
<dbReference type="EMBL" id="BEXT01000001">
    <property type="protein sequence ID" value="GBC61372.1"/>
    <property type="molecule type" value="Genomic_DNA"/>
</dbReference>
<dbReference type="SUPFAM" id="SSF52540">
    <property type="entry name" value="P-loop containing nucleoside triphosphate hydrolases"/>
    <property type="match status" value="1"/>
</dbReference>
<dbReference type="OrthoDB" id="9764467at2"/>